<dbReference type="PANTHER" id="PTHR33116:SF78">
    <property type="entry name" value="OS12G0587133 PROTEIN"/>
    <property type="match status" value="1"/>
</dbReference>
<proteinExistence type="predicted"/>
<dbReference type="InterPro" id="IPR044730">
    <property type="entry name" value="RNase_H-like_dom_plant"/>
</dbReference>
<dbReference type="CDD" id="cd06222">
    <property type="entry name" value="RNase_H_like"/>
    <property type="match status" value="1"/>
</dbReference>
<accession>A0AAQ3PZY3</accession>
<dbReference type="InterPro" id="IPR026960">
    <property type="entry name" value="RVT-Znf"/>
</dbReference>
<evidence type="ECO:0000259" key="2">
    <source>
        <dbReference type="Pfam" id="PF13966"/>
    </source>
</evidence>
<feature type="domain" description="Reverse transcriptase zinc-binding" evidence="2">
    <location>
        <begin position="191"/>
        <end position="273"/>
    </location>
</feature>
<keyword evidence="4" id="KW-1185">Reference proteome</keyword>
<dbReference type="Pfam" id="PF13966">
    <property type="entry name" value="zf-RVT"/>
    <property type="match status" value="1"/>
</dbReference>
<evidence type="ECO:0000313" key="4">
    <source>
        <dbReference type="Proteomes" id="UP001327560"/>
    </source>
</evidence>
<protein>
    <recommendedName>
        <fullName evidence="5">RNase H type-1 domain-containing protein</fullName>
    </recommendedName>
</protein>
<reference evidence="3 4" key="1">
    <citation type="submission" date="2023-10" db="EMBL/GenBank/DDBJ databases">
        <title>Chromosome-scale genome assembly provides insights into flower coloration mechanisms of Canna indica.</title>
        <authorList>
            <person name="Li C."/>
        </authorList>
    </citation>
    <scope>NUCLEOTIDE SEQUENCE [LARGE SCALE GENOMIC DNA]</scope>
    <source>
        <tissue evidence="3">Flower</tissue>
    </source>
</reference>
<evidence type="ECO:0008006" key="5">
    <source>
        <dbReference type="Google" id="ProtNLM"/>
    </source>
</evidence>
<dbReference type="Proteomes" id="UP001327560">
    <property type="component" value="Chromosome 1"/>
</dbReference>
<name>A0AAQ3PZY3_9LILI</name>
<sequence>MHVISSSWVNENVITKFQSVAGNYMWNSSSKKKEFHLIGWNKVLIRKSQGGLGIRDLGIMKFSIHDKKILSFLNKEKQLWSRVLISKYKDYHPWLADCKSLRRRIGDGADTNIWSDPWFSSIPICKWPTFVNTKMINGVTSIKQLIKGIEWDLELMLNLFGEYHYNNIIQIYIPKEKIKDRWVWSSSNELSCKSAYNFIVDKQRNVSVSDINWNSIWNLKTLPRVKFHLKLSWDRLPTTKYLSNISKIALHCCFVGGKGNDDIKKILMQCPYAISRGENMPEHESTTKFKHMDLWHTGKWLLEDGNRRTKLKTWMKELIAASFWQLWKNRNSCCFNNKKIDINIRFCKVLADIQWKELQESKNVNTVNSHTSEDCIQKGHCPHMDKTTHIISCDAAWMNCSSKTGFGFNISELNGKHVAKGSSYGSAKSPLEAEIKSIWLGVLKAKELKLEHVFVKSDRKQAIDFLNKKLIPPWNMQCVVMDILAARKNIVCK</sequence>
<dbReference type="InterPro" id="IPR036397">
    <property type="entry name" value="RNaseH_sf"/>
</dbReference>
<organism evidence="3 4">
    <name type="scientific">Canna indica</name>
    <name type="common">Indian-shot</name>
    <dbReference type="NCBI Taxonomy" id="4628"/>
    <lineage>
        <taxon>Eukaryota</taxon>
        <taxon>Viridiplantae</taxon>
        <taxon>Streptophyta</taxon>
        <taxon>Embryophyta</taxon>
        <taxon>Tracheophyta</taxon>
        <taxon>Spermatophyta</taxon>
        <taxon>Magnoliopsida</taxon>
        <taxon>Liliopsida</taxon>
        <taxon>Zingiberales</taxon>
        <taxon>Cannaceae</taxon>
        <taxon>Canna</taxon>
    </lineage>
</organism>
<dbReference type="AlphaFoldDB" id="A0AAQ3PZY3"/>
<dbReference type="PANTHER" id="PTHR33116">
    <property type="entry name" value="REVERSE TRANSCRIPTASE ZINC-BINDING DOMAIN-CONTAINING PROTEIN-RELATED-RELATED"/>
    <property type="match status" value="1"/>
</dbReference>
<feature type="domain" description="RNase H type-1" evidence="1">
    <location>
        <begin position="393"/>
        <end position="469"/>
    </location>
</feature>
<evidence type="ECO:0000259" key="1">
    <source>
        <dbReference type="Pfam" id="PF13456"/>
    </source>
</evidence>
<dbReference type="InterPro" id="IPR002156">
    <property type="entry name" value="RNaseH_domain"/>
</dbReference>
<gene>
    <name evidence="3" type="ORF">Cni_G00711</name>
</gene>
<dbReference type="GO" id="GO:0003676">
    <property type="term" value="F:nucleic acid binding"/>
    <property type="evidence" value="ECO:0007669"/>
    <property type="project" value="InterPro"/>
</dbReference>
<evidence type="ECO:0000313" key="3">
    <source>
        <dbReference type="EMBL" id="WOK92020.1"/>
    </source>
</evidence>
<dbReference type="Gene3D" id="3.30.420.10">
    <property type="entry name" value="Ribonuclease H-like superfamily/Ribonuclease H"/>
    <property type="match status" value="1"/>
</dbReference>
<dbReference type="Pfam" id="PF13456">
    <property type="entry name" value="RVT_3"/>
    <property type="match status" value="1"/>
</dbReference>
<dbReference type="EMBL" id="CP136890">
    <property type="protein sequence ID" value="WOK92020.1"/>
    <property type="molecule type" value="Genomic_DNA"/>
</dbReference>
<dbReference type="GO" id="GO:0004523">
    <property type="term" value="F:RNA-DNA hybrid ribonuclease activity"/>
    <property type="evidence" value="ECO:0007669"/>
    <property type="project" value="InterPro"/>
</dbReference>